<evidence type="ECO:0000313" key="3">
    <source>
        <dbReference type="Proteomes" id="UP000062255"/>
    </source>
</evidence>
<evidence type="ECO:0000313" key="2">
    <source>
        <dbReference type="EMBL" id="AKS34858.1"/>
    </source>
</evidence>
<dbReference type="PIRSF" id="PIRSF012293">
    <property type="entry name" value="EutA"/>
    <property type="match status" value="1"/>
</dbReference>
<dbReference type="RefSeq" id="WP_049747314.1">
    <property type="nucleotide sequence ID" value="NZ_CP012150.1"/>
</dbReference>
<reference evidence="2 3" key="1">
    <citation type="submission" date="2015-07" db="EMBL/GenBank/DDBJ databases">
        <title>Complete genome sequence of Mycobacterium goodii X7B, a facultative thermophilic biodesulfurizing bacterium.</title>
        <authorList>
            <person name="Yu B."/>
            <person name="Li F."/>
            <person name="Xu P."/>
        </authorList>
    </citation>
    <scope>NUCLEOTIDE SEQUENCE [LARGE SCALE GENOMIC DNA]</scope>
    <source>
        <strain evidence="2 3">X7B</strain>
    </source>
</reference>
<feature type="region of interest" description="Disordered" evidence="1">
    <location>
        <begin position="1"/>
        <end position="32"/>
    </location>
</feature>
<dbReference type="Pfam" id="PF06277">
    <property type="entry name" value="EutA"/>
    <property type="match status" value="1"/>
</dbReference>
<gene>
    <name evidence="2" type="ORF">AFA91_26520</name>
</gene>
<proteinExistence type="predicted"/>
<dbReference type="PATRIC" id="fig|134601.6.peg.5480"/>
<dbReference type="SUPFAM" id="SSF53067">
    <property type="entry name" value="Actin-like ATPase domain"/>
    <property type="match status" value="1"/>
</dbReference>
<dbReference type="KEGG" id="mgo:AFA91_26520"/>
<dbReference type="EMBL" id="CP012150">
    <property type="protein sequence ID" value="AKS34858.1"/>
    <property type="molecule type" value="Genomic_DNA"/>
</dbReference>
<accession>A0A0K0XBT5</accession>
<dbReference type="OrthoDB" id="1542at2"/>
<name>A0A0K0XBT5_MYCGD</name>
<evidence type="ECO:0000256" key="1">
    <source>
        <dbReference type="SAM" id="MobiDB-lite"/>
    </source>
</evidence>
<sequence>MTGDTDHGHHDHGDHDHGHHDHDSDEPDLPLEENPIWQQDNVTLHSVGIDIGSSGTQVAFSRLRLRRRGEDLTSRYVVVSRDTLYESEVHLTPFAPDLQIDAEALGRLLDAAYAEAGQDPHDVDTGVVILTGEALRRRNAERIASVVAERAGDLVCATAGHHMEAMLAAYGSGAALTSHESGSRILNVDIGGGTTKLALIEGGRVTATAAFHVGGRLIAVDDGVVSRIEPGGRAHAHAAGFDLTLGAVIGDRELDEIASGMAEMVIAAIRGEGRADHLFLTERLSPVDVDGIIFSGGVAEYVYGTEHRDFGDLGRRLGIAIAERAGALPAPVLPAAARIRATVLGASEYTVQLSGITSFLPNPAATLPRRNLQVARPHYVLGDDVDPDEVGAAIEGHLALFGLLDSDVAVALHFDGVPSYRRLRALAEGIAAGLRRRIAGGHPIHLMVDGDIALTLGTILRDELAVHNDLLILDGIQLRDFDFVDLGRVRTPSNTVPVTIKSLVFGAEQTPARAPEAVLR</sequence>
<dbReference type="AlphaFoldDB" id="A0A0K0XBT5"/>
<dbReference type="Proteomes" id="UP000062255">
    <property type="component" value="Chromosome"/>
</dbReference>
<dbReference type="InterPro" id="IPR009377">
    <property type="entry name" value="EutA"/>
</dbReference>
<dbReference type="STRING" id="134601.AFA91_26520"/>
<organism evidence="2 3">
    <name type="scientific">Mycolicibacterium goodii</name>
    <name type="common">Mycobacterium goodii</name>
    <dbReference type="NCBI Taxonomy" id="134601"/>
    <lineage>
        <taxon>Bacteria</taxon>
        <taxon>Bacillati</taxon>
        <taxon>Actinomycetota</taxon>
        <taxon>Actinomycetes</taxon>
        <taxon>Mycobacteriales</taxon>
        <taxon>Mycobacteriaceae</taxon>
        <taxon>Mycolicibacterium</taxon>
    </lineage>
</organism>
<feature type="compositionally biased region" description="Basic and acidic residues" evidence="1">
    <location>
        <begin position="1"/>
        <end position="23"/>
    </location>
</feature>
<dbReference type="InterPro" id="IPR043129">
    <property type="entry name" value="ATPase_NBD"/>
</dbReference>
<dbReference type="Gene3D" id="3.30.420.40">
    <property type="match status" value="1"/>
</dbReference>
<protein>
    <submittedName>
        <fullName evidence="2">Recombinase</fullName>
    </submittedName>
</protein>